<dbReference type="CDD" id="cd00198">
    <property type="entry name" value="vWFA"/>
    <property type="match status" value="1"/>
</dbReference>
<dbReference type="PANTHER" id="PTHR38730:SF1">
    <property type="entry name" value="SLL7028 PROTEIN"/>
    <property type="match status" value="1"/>
</dbReference>
<gene>
    <name evidence="4" type="ORF">UFOVP181_311</name>
    <name evidence="3" type="ORF">UFOVP57_328</name>
</gene>
<dbReference type="EMBL" id="LR798231">
    <property type="protein sequence ID" value="CAB5209090.1"/>
    <property type="molecule type" value="Genomic_DNA"/>
</dbReference>
<dbReference type="PANTHER" id="PTHR38730">
    <property type="entry name" value="SLL7028 PROTEIN"/>
    <property type="match status" value="1"/>
</dbReference>
<feature type="domain" description="VWA-like" evidence="1">
    <location>
        <begin position="262"/>
        <end position="386"/>
    </location>
</feature>
<dbReference type="InterPro" id="IPR018698">
    <property type="entry name" value="VWA-like_dom"/>
</dbReference>
<name>A0A6J7WL97_9CAUD</name>
<proteinExistence type="predicted"/>
<reference evidence="4" key="1">
    <citation type="submission" date="2020-05" db="EMBL/GenBank/DDBJ databases">
        <authorList>
            <person name="Chiriac C."/>
            <person name="Salcher M."/>
            <person name="Ghai R."/>
            <person name="Kavagutti S V."/>
        </authorList>
    </citation>
    <scope>NUCLEOTIDE SEQUENCE</scope>
</reference>
<dbReference type="Gene3D" id="3.40.50.410">
    <property type="entry name" value="von Willebrand factor, type A domain"/>
    <property type="match status" value="1"/>
</dbReference>
<protein>
    <submittedName>
        <fullName evidence="4">VWFA domain containing protein</fullName>
    </submittedName>
</protein>
<dbReference type="InterPro" id="IPR025154">
    <property type="entry name" value="Put_metallopeptidase_dom"/>
</dbReference>
<organism evidence="4">
    <name type="scientific">uncultured Caudovirales phage</name>
    <dbReference type="NCBI Taxonomy" id="2100421"/>
    <lineage>
        <taxon>Viruses</taxon>
        <taxon>Duplodnaviria</taxon>
        <taxon>Heunggongvirae</taxon>
        <taxon>Uroviricota</taxon>
        <taxon>Caudoviricetes</taxon>
        <taxon>Peduoviridae</taxon>
        <taxon>Maltschvirus</taxon>
        <taxon>Maltschvirus maltsch</taxon>
    </lineage>
</organism>
<dbReference type="Pfam" id="PF09967">
    <property type="entry name" value="DUF2201"/>
    <property type="match status" value="1"/>
</dbReference>
<evidence type="ECO:0000259" key="2">
    <source>
        <dbReference type="Pfam" id="PF13203"/>
    </source>
</evidence>
<dbReference type="Pfam" id="PF13203">
    <property type="entry name" value="DUF2201_N"/>
    <property type="match status" value="1"/>
</dbReference>
<dbReference type="InterPro" id="IPR036465">
    <property type="entry name" value="vWFA_dom_sf"/>
</dbReference>
<evidence type="ECO:0000259" key="1">
    <source>
        <dbReference type="Pfam" id="PF09967"/>
    </source>
</evidence>
<sequence length="396" mass="45775">MAHVDPVIDKIIVARVGLLLRHPFFGNLATRLQIKEGWDGLTTAATDGRNIFFNREFFEKMSVKQVEFVIAHEIMHNVFDHMGRCEGRDRKIYNIAADYCVNGQLVRDRIGDHNVPDIKIFHNPKHYGKSAEQVYDEIFDDMDEKELEALGQLLDEHIDWGNSDGKKDGQPRYSKEELKQIRDEMREATMQAAQAAGAGNIPASVARMIKELTEPKMNWREILRQQIQSTIKNDYSFMRMNRKGWHMSAILPGTQYDETIDICVAIDMSGSIGDEQAKDFLTEIKGIMQEYKDFKIKVWCFDTKVYNEMDYDGYSMDEFDQYEPMGGGGTEFDANWEYMKENQIQPKKFIMFTDGYPWGSWGDKNYCDTVFIIHGNNTIVPPFGEVGYYEELKATA</sequence>
<accession>A0A6J7WL97</accession>
<feature type="domain" description="Putative metallopeptidase" evidence="2">
    <location>
        <begin position="14"/>
        <end position="243"/>
    </location>
</feature>
<dbReference type="EMBL" id="LR796187">
    <property type="protein sequence ID" value="CAB4125927.1"/>
    <property type="molecule type" value="Genomic_DNA"/>
</dbReference>
<dbReference type="SUPFAM" id="SSF53300">
    <property type="entry name" value="vWA-like"/>
    <property type="match status" value="1"/>
</dbReference>
<evidence type="ECO:0000313" key="4">
    <source>
        <dbReference type="EMBL" id="CAB5209090.1"/>
    </source>
</evidence>
<evidence type="ECO:0000313" key="3">
    <source>
        <dbReference type="EMBL" id="CAB4125927.1"/>
    </source>
</evidence>